<dbReference type="EMBL" id="FOCO01000092">
    <property type="protein sequence ID" value="SEO31255.1"/>
    <property type="molecule type" value="Genomic_DNA"/>
</dbReference>
<reference evidence="1 2" key="1">
    <citation type="submission" date="2016-10" db="EMBL/GenBank/DDBJ databases">
        <authorList>
            <person name="de Groot N.N."/>
        </authorList>
    </citation>
    <scope>NUCLEOTIDE SEQUENCE [LARGE SCALE GENOMIC DNA]</scope>
    <source>
        <strain evidence="1 2">CGMCC 1.10836</strain>
    </source>
</reference>
<feature type="non-terminal residue" evidence="1">
    <location>
        <position position="30"/>
    </location>
</feature>
<protein>
    <submittedName>
        <fullName evidence="1">Uncharacterized protein</fullName>
    </submittedName>
</protein>
<keyword evidence="2" id="KW-1185">Reference proteome</keyword>
<proteinExistence type="predicted"/>
<gene>
    <name evidence="1" type="ORF">SAMN05216227_10926</name>
</gene>
<organism evidence="1 2">
    <name type="scientific">Pseudorhodobacter antarcticus</name>
    <dbReference type="NCBI Taxonomy" id="1077947"/>
    <lineage>
        <taxon>Bacteria</taxon>
        <taxon>Pseudomonadati</taxon>
        <taxon>Pseudomonadota</taxon>
        <taxon>Alphaproteobacteria</taxon>
        <taxon>Rhodobacterales</taxon>
        <taxon>Paracoccaceae</taxon>
        <taxon>Pseudorhodobacter</taxon>
    </lineage>
</organism>
<accession>A0A1H8NNS6</accession>
<name>A0A1H8NNS6_9RHOB</name>
<sequence>MLIEVDPLLSYGLASSFAKLEQLPGTAFMP</sequence>
<dbReference type="Proteomes" id="UP000183002">
    <property type="component" value="Unassembled WGS sequence"/>
</dbReference>
<evidence type="ECO:0000313" key="2">
    <source>
        <dbReference type="Proteomes" id="UP000183002"/>
    </source>
</evidence>
<dbReference type="AlphaFoldDB" id="A0A1H8NNS6"/>
<evidence type="ECO:0000313" key="1">
    <source>
        <dbReference type="EMBL" id="SEO31255.1"/>
    </source>
</evidence>